<dbReference type="EMBL" id="FXBL01000004">
    <property type="protein sequence ID" value="SMH54802.1"/>
    <property type="molecule type" value="Genomic_DNA"/>
</dbReference>
<dbReference type="AlphaFoldDB" id="A0A1X7PS00"/>
<reference evidence="1 2" key="1">
    <citation type="submission" date="2017-04" db="EMBL/GenBank/DDBJ databases">
        <authorList>
            <person name="Afonso C.L."/>
            <person name="Miller P.J."/>
            <person name="Scott M.A."/>
            <person name="Spackman E."/>
            <person name="Goraichik I."/>
            <person name="Dimitrov K.M."/>
            <person name="Suarez D.L."/>
            <person name="Swayne D.E."/>
        </authorList>
    </citation>
    <scope>NUCLEOTIDE SEQUENCE [LARGE SCALE GENOMIC DNA]</scope>
    <source>
        <strain evidence="1 2">B5P</strain>
    </source>
</reference>
<dbReference type="RefSeq" id="WP_085466826.1">
    <property type="nucleotide sequence ID" value="NZ_FXBL01000004.1"/>
</dbReference>
<protein>
    <submittedName>
        <fullName evidence="1">Uncharacterized protein</fullName>
    </submittedName>
</protein>
<evidence type="ECO:0000313" key="1">
    <source>
        <dbReference type="EMBL" id="SMH54802.1"/>
    </source>
</evidence>
<evidence type="ECO:0000313" key="2">
    <source>
        <dbReference type="Proteomes" id="UP000193083"/>
    </source>
</evidence>
<organism evidence="1 2">
    <name type="scientific">Mesorhizobium australicum</name>
    <dbReference type="NCBI Taxonomy" id="536018"/>
    <lineage>
        <taxon>Bacteria</taxon>
        <taxon>Pseudomonadati</taxon>
        <taxon>Pseudomonadota</taxon>
        <taxon>Alphaproteobacteria</taxon>
        <taxon>Hyphomicrobiales</taxon>
        <taxon>Phyllobacteriaceae</taxon>
        <taxon>Mesorhizobium</taxon>
    </lineage>
</organism>
<gene>
    <name evidence="1" type="ORF">SAMN02982922_5219</name>
</gene>
<proteinExistence type="predicted"/>
<sequence length="86" mass="9501">MTIRTTQTTVHFSSPFRLQGLDSAQPAGDYRVDYDEELVEGLSLLAWRQVGAFLHLPGIGRPATRFQIVPIDSADLKSALERDLGS</sequence>
<accession>A0A1X7PS00</accession>
<keyword evidence="2" id="KW-1185">Reference proteome</keyword>
<dbReference type="Proteomes" id="UP000193083">
    <property type="component" value="Unassembled WGS sequence"/>
</dbReference>
<name>A0A1X7PS00_9HYPH</name>
<dbReference type="OrthoDB" id="8378722at2"/>